<evidence type="ECO:0000259" key="2">
    <source>
        <dbReference type="Pfam" id="PF01266"/>
    </source>
</evidence>
<dbReference type="PANTHER" id="PTHR13847:SF289">
    <property type="entry name" value="GLYCINE OXIDASE"/>
    <property type="match status" value="1"/>
</dbReference>
<dbReference type="Gene3D" id="3.30.9.10">
    <property type="entry name" value="D-Amino Acid Oxidase, subunit A, domain 2"/>
    <property type="match status" value="1"/>
</dbReference>
<keyword evidence="1 3" id="KW-0560">Oxidoreductase</keyword>
<dbReference type="Proteomes" id="UP001244552">
    <property type="component" value="Unassembled WGS sequence"/>
</dbReference>
<dbReference type="EMBL" id="JAUSVU010000013">
    <property type="protein sequence ID" value="MDQ0534699.1"/>
    <property type="molecule type" value="Genomic_DNA"/>
</dbReference>
<evidence type="ECO:0000313" key="3">
    <source>
        <dbReference type="EMBL" id="MDQ0534699.1"/>
    </source>
</evidence>
<sequence length="424" mass="44014">MRIAVVGAGIIGVALAHALLDEGHEVDLYDREGPAAGASAGNAGWIAHMDILPLASPKAWAHMPRWVVDPLGPLSISPRHLPRLAPWLLRFVAASRPDRIAAGSRAIHALNALSLPAWERRLDGLGLSHHLRRTGILSVWTDRSAFAAADGLLRRQSELGIAVERLDAAGVRALEPVFASRAATGATTGTGGLAGGALYPTGAHVGDPRALTEALADAARGRGLRLTTATVTALEPGEGGIGLRLSGGGLATADRAVIACGAWAKRLAASVGDHVPLDTERGYNITVARGTLGLTRPVMYEGHGFVTTPLDSGDRIGGSVEFAGLDAPPNWARVDAMLGRLARVLPGLAVGEGTRWMGFRPSIPDSLPVIGPAVREPRIIHAFGHGHYGLTQAAATADLVAAMLAGRAPAIDAAPYAVTRFGRR</sequence>
<reference evidence="3 4" key="1">
    <citation type="submission" date="2023-07" db="EMBL/GenBank/DDBJ databases">
        <title>Genomic Encyclopedia of Type Strains, Phase IV (KMG-IV): sequencing the most valuable type-strain genomes for metagenomic binning, comparative biology and taxonomic classification.</title>
        <authorList>
            <person name="Goeker M."/>
        </authorList>
    </citation>
    <scope>NUCLEOTIDE SEQUENCE [LARGE SCALE GENOMIC DNA]</scope>
    <source>
        <strain evidence="3 4">DSM 19922</strain>
    </source>
</reference>
<dbReference type="Pfam" id="PF01266">
    <property type="entry name" value="DAO"/>
    <property type="match status" value="1"/>
</dbReference>
<dbReference type="InterPro" id="IPR036188">
    <property type="entry name" value="FAD/NAD-bd_sf"/>
</dbReference>
<dbReference type="GO" id="GO:0016491">
    <property type="term" value="F:oxidoreductase activity"/>
    <property type="evidence" value="ECO:0007669"/>
    <property type="project" value="UniProtKB-KW"/>
</dbReference>
<dbReference type="SUPFAM" id="SSF51905">
    <property type="entry name" value="FAD/NAD(P)-binding domain"/>
    <property type="match status" value="1"/>
</dbReference>
<proteinExistence type="predicted"/>
<evidence type="ECO:0000313" key="4">
    <source>
        <dbReference type="Proteomes" id="UP001244552"/>
    </source>
</evidence>
<feature type="domain" description="FAD dependent oxidoreductase" evidence="2">
    <location>
        <begin position="2"/>
        <end position="403"/>
    </location>
</feature>
<comment type="caution">
    <text evidence="3">The sequence shown here is derived from an EMBL/GenBank/DDBJ whole genome shotgun (WGS) entry which is preliminary data.</text>
</comment>
<dbReference type="PANTHER" id="PTHR13847">
    <property type="entry name" value="SARCOSINE DEHYDROGENASE-RELATED"/>
    <property type="match status" value="1"/>
</dbReference>
<gene>
    <name evidence="3" type="ORF">QO018_003576</name>
</gene>
<dbReference type="InterPro" id="IPR006076">
    <property type="entry name" value="FAD-dep_OxRdtase"/>
</dbReference>
<dbReference type="Gene3D" id="3.50.50.60">
    <property type="entry name" value="FAD/NAD(P)-binding domain"/>
    <property type="match status" value="2"/>
</dbReference>
<accession>A0ABU0MMK4</accession>
<keyword evidence="4" id="KW-1185">Reference proteome</keyword>
<dbReference type="SUPFAM" id="SSF54373">
    <property type="entry name" value="FAD-linked reductases, C-terminal domain"/>
    <property type="match status" value="1"/>
</dbReference>
<dbReference type="RefSeq" id="WP_209983780.1">
    <property type="nucleotide sequence ID" value="NZ_JAGINO010000012.1"/>
</dbReference>
<evidence type="ECO:0000256" key="1">
    <source>
        <dbReference type="ARBA" id="ARBA00023002"/>
    </source>
</evidence>
<protein>
    <submittedName>
        <fullName evidence="3">D-amino-acid dehydrogenase</fullName>
        <ecNumber evidence="3">1.4.99.-</ecNumber>
    </submittedName>
</protein>
<organism evidence="3 4">
    <name type="scientific">Azospirillum picis</name>
    <dbReference type="NCBI Taxonomy" id="488438"/>
    <lineage>
        <taxon>Bacteria</taxon>
        <taxon>Pseudomonadati</taxon>
        <taxon>Pseudomonadota</taxon>
        <taxon>Alphaproteobacteria</taxon>
        <taxon>Rhodospirillales</taxon>
        <taxon>Azospirillaceae</taxon>
        <taxon>Azospirillum</taxon>
    </lineage>
</organism>
<dbReference type="EC" id="1.4.99.-" evidence="3"/>
<name>A0ABU0MMK4_9PROT</name>